<accession>A0ABN9H5M7</accession>
<evidence type="ECO:0000313" key="1">
    <source>
        <dbReference type="EMBL" id="CAI9617065.1"/>
    </source>
</evidence>
<proteinExistence type="predicted"/>
<gene>
    <name evidence="1" type="ORF">SPARVUS_LOCUS15496445</name>
</gene>
<comment type="caution">
    <text evidence="1">The sequence shown here is derived from an EMBL/GenBank/DDBJ whole genome shotgun (WGS) entry which is preliminary data.</text>
</comment>
<reference evidence="1" key="1">
    <citation type="submission" date="2023-05" db="EMBL/GenBank/DDBJ databases">
        <authorList>
            <person name="Stuckert A."/>
        </authorList>
    </citation>
    <scope>NUCLEOTIDE SEQUENCE</scope>
</reference>
<name>A0ABN9H5M7_9NEOB</name>
<dbReference type="EMBL" id="CATNWA010020173">
    <property type="protein sequence ID" value="CAI9617065.1"/>
    <property type="molecule type" value="Genomic_DNA"/>
</dbReference>
<organism evidence="1 2">
    <name type="scientific">Staurois parvus</name>
    <dbReference type="NCBI Taxonomy" id="386267"/>
    <lineage>
        <taxon>Eukaryota</taxon>
        <taxon>Metazoa</taxon>
        <taxon>Chordata</taxon>
        <taxon>Craniata</taxon>
        <taxon>Vertebrata</taxon>
        <taxon>Euteleostomi</taxon>
        <taxon>Amphibia</taxon>
        <taxon>Batrachia</taxon>
        <taxon>Anura</taxon>
        <taxon>Neobatrachia</taxon>
        <taxon>Ranoidea</taxon>
        <taxon>Ranidae</taxon>
        <taxon>Staurois</taxon>
    </lineage>
</organism>
<evidence type="ECO:0000313" key="2">
    <source>
        <dbReference type="Proteomes" id="UP001162483"/>
    </source>
</evidence>
<protein>
    <submittedName>
        <fullName evidence="1">Uncharacterized protein</fullName>
    </submittedName>
</protein>
<keyword evidence="2" id="KW-1185">Reference proteome</keyword>
<feature type="non-terminal residue" evidence="1">
    <location>
        <position position="1"/>
    </location>
</feature>
<dbReference type="Proteomes" id="UP001162483">
    <property type="component" value="Unassembled WGS sequence"/>
</dbReference>
<sequence length="58" mass="6310">LESSGSELYNIVSDTLIALGDVRLGCNCLAMEIQSMMLSMHSCCANMKATQSLEVFSY</sequence>